<protein>
    <submittedName>
        <fullName evidence="3">Uncharacterized protein LOC127750207</fullName>
    </submittedName>
</protein>
<feature type="compositionally biased region" description="Low complexity" evidence="1">
    <location>
        <begin position="56"/>
        <end position="70"/>
    </location>
</feature>
<feature type="compositionally biased region" description="Basic and acidic residues" evidence="1">
    <location>
        <begin position="71"/>
        <end position="98"/>
    </location>
</feature>
<organism evidence="2 3">
    <name type="scientific">Frankliniella occidentalis</name>
    <name type="common">Western flower thrips</name>
    <name type="synonym">Euthrips occidentalis</name>
    <dbReference type="NCBI Taxonomy" id="133901"/>
    <lineage>
        <taxon>Eukaryota</taxon>
        <taxon>Metazoa</taxon>
        <taxon>Ecdysozoa</taxon>
        <taxon>Arthropoda</taxon>
        <taxon>Hexapoda</taxon>
        <taxon>Insecta</taxon>
        <taxon>Pterygota</taxon>
        <taxon>Neoptera</taxon>
        <taxon>Paraneoptera</taxon>
        <taxon>Thysanoptera</taxon>
        <taxon>Terebrantia</taxon>
        <taxon>Thripoidea</taxon>
        <taxon>Thripidae</taxon>
        <taxon>Frankliniella</taxon>
    </lineage>
</organism>
<evidence type="ECO:0000313" key="2">
    <source>
        <dbReference type="Proteomes" id="UP000504606"/>
    </source>
</evidence>
<keyword evidence="2" id="KW-1185">Reference proteome</keyword>
<dbReference type="RefSeq" id="XP_052127144.1">
    <property type="nucleotide sequence ID" value="XM_052271184.1"/>
</dbReference>
<evidence type="ECO:0000313" key="3">
    <source>
        <dbReference type="RefSeq" id="XP_052127144.1"/>
    </source>
</evidence>
<dbReference type="KEGG" id="foc:127750207"/>
<reference evidence="3" key="1">
    <citation type="submission" date="2025-08" db="UniProtKB">
        <authorList>
            <consortium name="RefSeq"/>
        </authorList>
    </citation>
    <scope>IDENTIFICATION</scope>
    <source>
        <tissue evidence="3">Whole organism</tissue>
    </source>
</reference>
<name>A0A9C6X0Z3_FRAOC</name>
<accession>A0A9C6X0Z3</accession>
<gene>
    <name evidence="3" type="primary">LOC127750207</name>
</gene>
<feature type="region of interest" description="Disordered" evidence="1">
    <location>
        <begin position="132"/>
        <end position="221"/>
    </location>
</feature>
<dbReference type="OrthoDB" id="6364808at2759"/>
<proteinExistence type="predicted"/>
<feature type="region of interest" description="Disordered" evidence="1">
    <location>
        <begin position="56"/>
        <end position="98"/>
    </location>
</feature>
<feature type="compositionally biased region" description="Pro residues" evidence="1">
    <location>
        <begin position="161"/>
        <end position="172"/>
    </location>
</feature>
<evidence type="ECO:0000256" key="1">
    <source>
        <dbReference type="SAM" id="MobiDB-lite"/>
    </source>
</evidence>
<sequence length="255" mass="28455">MEYLQQRPKRVDLDLARCSSTSHGTYVSPVVVADGRHRRSLLTAATAGAATRTTTTAASSLLTSTSPTSASERRSKTHQDMRDFVSGMTRERQGQERRDRQQYYFGVPPHSQVGSGFISNGAFYNGVVELSRRPDGGAARSGGSGRRALREKKVDDEDDLPLPPPPLPPSPPIQEDERHADAEDEAGAMERMFREAMAVADRRQQQWRQQPAGPPARTLWEQRREGILVREVDDSRPCLSCRDGCPTGYKQHPWR</sequence>
<dbReference type="Proteomes" id="UP000504606">
    <property type="component" value="Unplaced"/>
</dbReference>
<dbReference type="AlphaFoldDB" id="A0A9C6X0Z3"/>
<dbReference type="GeneID" id="127750207"/>